<proteinExistence type="inferred from homology"/>
<evidence type="ECO:0000256" key="3">
    <source>
        <dbReference type="ARBA" id="ARBA00011245"/>
    </source>
</evidence>
<comment type="subunit">
    <text evidence="3">Monomer.</text>
</comment>
<dbReference type="GO" id="GO:0009279">
    <property type="term" value="C:cell outer membrane"/>
    <property type="evidence" value="ECO:0007669"/>
    <property type="project" value="UniProtKB-SubCell"/>
</dbReference>
<evidence type="ECO:0000256" key="5">
    <source>
        <dbReference type="ARBA" id="ARBA00022448"/>
    </source>
</evidence>
<evidence type="ECO:0000256" key="2">
    <source>
        <dbReference type="ARBA" id="ARBA00009696"/>
    </source>
</evidence>
<dbReference type="OrthoDB" id="9797618at2"/>
<dbReference type="RefSeq" id="WP_153249736.1">
    <property type="nucleotide sequence ID" value="NZ_CP044205.1"/>
</dbReference>
<keyword evidence="7" id="KW-0653">Protein transport</keyword>
<evidence type="ECO:0000313" key="13">
    <source>
        <dbReference type="EMBL" id="QFY43756.1"/>
    </source>
</evidence>
<keyword evidence="5" id="KW-0813">Transport</keyword>
<dbReference type="NCBIfam" id="TIGR00548">
    <property type="entry name" value="lolB"/>
    <property type="match status" value="1"/>
</dbReference>
<evidence type="ECO:0000256" key="7">
    <source>
        <dbReference type="ARBA" id="ARBA00022927"/>
    </source>
</evidence>
<gene>
    <name evidence="13" type="primary">lolB</name>
    <name evidence="13" type="ORF">F6R98_14925</name>
</gene>
<evidence type="ECO:0000256" key="10">
    <source>
        <dbReference type="ARBA" id="ARBA00023186"/>
    </source>
</evidence>
<organism evidence="13 14">
    <name type="scientific">Candidatus Methylospira mobilis</name>
    <dbReference type="NCBI Taxonomy" id="1808979"/>
    <lineage>
        <taxon>Bacteria</taxon>
        <taxon>Pseudomonadati</taxon>
        <taxon>Pseudomonadota</taxon>
        <taxon>Gammaproteobacteria</taxon>
        <taxon>Methylococcales</taxon>
        <taxon>Methylococcaceae</taxon>
        <taxon>Candidatus Methylospira</taxon>
    </lineage>
</organism>
<comment type="subcellular location">
    <subcellularLocation>
        <location evidence="1">Cell outer membrane</location>
        <topology evidence="1">Lipid-anchor</topology>
    </subcellularLocation>
</comment>
<evidence type="ECO:0000256" key="11">
    <source>
        <dbReference type="ARBA" id="ARBA00023237"/>
    </source>
</evidence>
<dbReference type="InterPro" id="IPR029046">
    <property type="entry name" value="LolA/LolB/LppX"/>
</dbReference>
<keyword evidence="9" id="KW-0564">Palmitate</keyword>
<evidence type="ECO:0000256" key="4">
    <source>
        <dbReference type="ARBA" id="ARBA00016202"/>
    </source>
</evidence>
<dbReference type="Pfam" id="PF03550">
    <property type="entry name" value="LolB"/>
    <property type="match status" value="1"/>
</dbReference>
<evidence type="ECO:0000256" key="1">
    <source>
        <dbReference type="ARBA" id="ARBA00004459"/>
    </source>
</evidence>
<evidence type="ECO:0000313" key="14">
    <source>
        <dbReference type="Proteomes" id="UP000325755"/>
    </source>
</evidence>
<accession>A0A5Q0BPV8</accession>
<keyword evidence="6" id="KW-0732">Signal</keyword>
<keyword evidence="8" id="KW-0472">Membrane</keyword>
<evidence type="ECO:0000256" key="8">
    <source>
        <dbReference type="ARBA" id="ARBA00023136"/>
    </source>
</evidence>
<dbReference type="SUPFAM" id="SSF89392">
    <property type="entry name" value="Prokaryotic lipoproteins and lipoprotein localization factors"/>
    <property type="match status" value="1"/>
</dbReference>
<keyword evidence="10" id="KW-0143">Chaperone</keyword>
<dbReference type="KEGG" id="mmob:F6R98_14925"/>
<comment type="similarity">
    <text evidence="2">Belongs to the LolB family.</text>
</comment>
<name>A0A5Q0BPV8_9GAMM</name>
<reference evidence="13 14" key="1">
    <citation type="submission" date="2019-09" db="EMBL/GenBank/DDBJ databases">
        <title>Ecophysiology of the spiral-shaped methanotroph Methylospira mobilis as revealed by the complete genome sequence.</title>
        <authorList>
            <person name="Oshkin I.Y."/>
            <person name="Dedysh S.N."/>
            <person name="Miroshnikov K."/>
            <person name="Danilova O.V."/>
            <person name="Hakobyan A."/>
            <person name="Liesack W."/>
        </authorList>
    </citation>
    <scope>NUCLEOTIDE SEQUENCE [LARGE SCALE GENOMIC DNA]</scope>
    <source>
        <strain evidence="13 14">Shm1</strain>
    </source>
</reference>
<dbReference type="AlphaFoldDB" id="A0A5Q0BPV8"/>
<dbReference type="GO" id="GO:0015031">
    <property type="term" value="P:protein transport"/>
    <property type="evidence" value="ECO:0007669"/>
    <property type="project" value="UniProtKB-KW"/>
</dbReference>
<dbReference type="Proteomes" id="UP000325755">
    <property type="component" value="Chromosome"/>
</dbReference>
<keyword evidence="11" id="KW-0998">Cell outer membrane</keyword>
<dbReference type="InParanoid" id="A0A5Q0BPV8"/>
<protein>
    <recommendedName>
        <fullName evidence="4">Outer-membrane lipoprotein LolB</fullName>
    </recommendedName>
</protein>
<dbReference type="EMBL" id="CP044205">
    <property type="protein sequence ID" value="QFY43756.1"/>
    <property type="molecule type" value="Genomic_DNA"/>
</dbReference>
<sequence length="197" mass="21567">MTVLLALRSWLLLALCLVGACAIRFPVMVGEKPVPPVTADCRVCAVEVWTLEGRVAVQSGQDGWNANLHWEHDHAQDRVRISGPFSQGAVSVVLQDDLIYINEGNGKTEISRDPDSALRERVGFPVPLRSLRYWLLGVPAQQQESAVTTGEGFVQQGWTLSYSGAYQADGFSLPARTVANNEHARLKLVVDSWAVGK</sequence>
<evidence type="ECO:0000256" key="12">
    <source>
        <dbReference type="ARBA" id="ARBA00023288"/>
    </source>
</evidence>
<evidence type="ECO:0000256" key="9">
    <source>
        <dbReference type="ARBA" id="ARBA00023139"/>
    </source>
</evidence>
<dbReference type="FunCoup" id="A0A5Q0BPV8">
    <property type="interactions" value="91"/>
</dbReference>
<dbReference type="InterPro" id="IPR004565">
    <property type="entry name" value="OM_lipoprot_LolB"/>
</dbReference>
<keyword evidence="14" id="KW-1185">Reference proteome</keyword>
<dbReference type="Gene3D" id="2.50.20.10">
    <property type="entry name" value="Lipoprotein localisation LolA/LolB/LppX"/>
    <property type="match status" value="1"/>
</dbReference>
<keyword evidence="12 13" id="KW-0449">Lipoprotein</keyword>
<dbReference type="CDD" id="cd16326">
    <property type="entry name" value="LolB"/>
    <property type="match status" value="1"/>
</dbReference>
<evidence type="ECO:0000256" key="6">
    <source>
        <dbReference type="ARBA" id="ARBA00022729"/>
    </source>
</evidence>